<accession>A0A1J5Q8R6</accession>
<dbReference type="PANTHER" id="PTHR33755">
    <property type="entry name" value="TOXIN PARE1-RELATED"/>
    <property type="match status" value="1"/>
</dbReference>
<protein>
    <submittedName>
        <fullName evidence="3">Plasmid stabilization system protein</fullName>
    </submittedName>
</protein>
<evidence type="ECO:0000256" key="1">
    <source>
        <dbReference type="ARBA" id="ARBA00006226"/>
    </source>
</evidence>
<dbReference type="InterPro" id="IPR051803">
    <property type="entry name" value="TA_system_RelE-like_toxin"/>
</dbReference>
<comment type="similarity">
    <text evidence="1">Belongs to the RelE toxin family.</text>
</comment>
<reference evidence="3" key="1">
    <citation type="submission" date="2016-10" db="EMBL/GenBank/DDBJ databases">
        <title>Sequence of Gallionella enrichment culture.</title>
        <authorList>
            <person name="Poehlein A."/>
            <person name="Muehling M."/>
            <person name="Daniel R."/>
        </authorList>
    </citation>
    <scope>NUCLEOTIDE SEQUENCE</scope>
</reference>
<organism evidence="3">
    <name type="scientific">mine drainage metagenome</name>
    <dbReference type="NCBI Taxonomy" id="410659"/>
    <lineage>
        <taxon>unclassified sequences</taxon>
        <taxon>metagenomes</taxon>
        <taxon>ecological metagenomes</taxon>
    </lineage>
</organism>
<dbReference type="InterPro" id="IPR007712">
    <property type="entry name" value="RelE/ParE_toxin"/>
</dbReference>
<dbReference type="Gene3D" id="3.30.2310.20">
    <property type="entry name" value="RelE-like"/>
    <property type="match status" value="1"/>
</dbReference>
<sequence>MRVRWTRRAEQDREDILAHIVADNVPAAIAMDELFGAAAGRLVDFPRLGKPGIVTGTRELVVHESYRLIYEIDEPDEVVWVLALIHTARRWPPLH</sequence>
<comment type="caution">
    <text evidence="3">The sequence shown here is derived from an EMBL/GenBank/DDBJ whole genome shotgun (WGS) entry which is preliminary data.</text>
</comment>
<dbReference type="EMBL" id="MLJW01001116">
    <property type="protein sequence ID" value="OIQ80054.1"/>
    <property type="molecule type" value="Genomic_DNA"/>
</dbReference>
<proteinExistence type="inferred from homology"/>
<keyword evidence="2" id="KW-1277">Toxin-antitoxin system</keyword>
<gene>
    <name evidence="3" type="ORF">GALL_382030</name>
</gene>
<evidence type="ECO:0000313" key="3">
    <source>
        <dbReference type="EMBL" id="OIQ80054.1"/>
    </source>
</evidence>
<evidence type="ECO:0000256" key="2">
    <source>
        <dbReference type="ARBA" id="ARBA00022649"/>
    </source>
</evidence>
<dbReference type="NCBIfam" id="TIGR02385">
    <property type="entry name" value="RelE_StbE"/>
    <property type="match status" value="1"/>
</dbReference>
<dbReference type="InterPro" id="IPR035093">
    <property type="entry name" value="RelE/ParE_toxin_dom_sf"/>
</dbReference>
<dbReference type="PANTHER" id="PTHR33755:SF6">
    <property type="entry name" value="PLASMID STABILIZATION SYSTEM PROTEIN"/>
    <property type="match status" value="1"/>
</dbReference>
<dbReference type="AlphaFoldDB" id="A0A1J5Q8R6"/>
<dbReference type="Pfam" id="PF05016">
    <property type="entry name" value="ParE_toxin"/>
    <property type="match status" value="1"/>
</dbReference>
<name>A0A1J5Q8R6_9ZZZZ</name>